<dbReference type="AlphaFoldDB" id="A0A0H1BLD3"/>
<accession>A0A0H1BLD3</accession>
<dbReference type="EMBL" id="LDEV01002193">
    <property type="protein sequence ID" value="KLJ09986.1"/>
    <property type="molecule type" value="Genomic_DNA"/>
</dbReference>
<evidence type="ECO:0000313" key="1">
    <source>
        <dbReference type="EMBL" id="KLJ09986.1"/>
    </source>
</evidence>
<sequence length="103" mass="11821">MISRISRSQAILLALRTSWGSWNKHRMYPAPPPVRTWISLARLLSLLVLELVWVEPMLCSSLSLELLSLSTTSLTHTPLLRRSRSSEARLLPPRHLLKTERLL</sequence>
<gene>
    <name evidence="1" type="ORF">EMPG_14607</name>
</gene>
<keyword evidence="2" id="KW-1185">Reference proteome</keyword>
<dbReference type="Proteomes" id="UP000053573">
    <property type="component" value="Unassembled WGS sequence"/>
</dbReference>
<name>A0A0H1BLD3_9EURO</name>
<comment type="caution">
    <text evidence="1">The sequence shown here is derived from an EMBL/GenBank/DDBJ whole genome shotgun (WGS) entry which is preliminary data.</text>
</comment>
<evidence type="ECO:0000313" key="2">
    <source>
        <dbReference type="Proteomes" id="UP000053573"/>
    </source>
</evidence>
<protein>
    <submittedName>
        <fullName evidence="1">Uncharacterized protein</fullName>
    </submittedName>
</protein>
<proteinExistence type="predicted"/>
<organism evidence="1 2">
    <name type="scientific">Blastomyces silverae</name>
    <dbReference type="NCBI Taxonomy" id="2060906"/>
    <lineage>
        <taxon>Eukaryota</taxon>
        <taxon>Fungi</taxon>
        <taxon>Dikarya</taxon>
        <taxon>Ascomycota</taxon>
        <taxon>Pezizomycotina</taxon>
        <taxon>Eurotiomycetes</taxon>
        <taxon>Eurotiomycetidae</taxon>
        <taxon>Onygenales</taxon>
        <taxon>Ajellomycetaceae</taxon>
        <taxon>Blastomyces</taxon>
    </lineage>
</organism>
<reference evidence="2" key="1">
    <citation type="journal article" date="2015" name="PLoS Genet.">
        <title>The dynamic genome and transcriptome of the human fungal pathogen Blastomyces and close relative Emmonsia.</title>
        <authorList>
            <person name="Munoz J.F."/>
            <person name="Gauthier G.M."/>
            <person name="Desjardins C.A."/>
            <person name="Gallo J.E."/>
            <person name="Holder J."/>
            <person name="Sullivan T.D."/>
            <person name="Marty A.J."/>
            <person name="Carmen J.C."/>
            <person name="Chen Z."/>
            <person name="Ding L."/>
            <person name="Gujja S."/>
            <person name="Magrini V."/>
            <person name="Misas E."/>
            <person name="Mitreva M."/>
            <person name="Priest M."/>
            <person name="Saif S."/>
            <person name="Whiston E.A."/>
            <person name="Young S."/>
            <person name="Zeng Q."/>
            <person name="Goldman W.E."/>
            <person name="Mardis E.R."/>
            <person name="Taylor J.W."/>
            <person name="McEwen J.G."/>
            <person name="Clay O.K."/>
            <person name="Klein B.S."/>
            <person name="Cuomo C.A."/>
        </authorList>
    </citation>
    <scope>NUCLEOTIDE SEQUENCE [LARGE SCALE GENOMIC DNA]</scope>
    <source>
        <strain evidence="2">UAMH 139</strain>
    </source>
</reference>